<evidence type="ECO:0000313" key="8">
    <source>
        <dbReference type="EMBL" id="MBB4020056.1"/>
    </source>
</evidence>
<dbReference type="GO" id="GO:0006364">
    <property type="term" value="P:rRNA processing"/>
    <property type="evidence" value="ECO:0007669"/>
    <property type="project" value="UniProtKB-UniRule"/>
</dbReference>
<dbReference type="PANTHER" id="PTHR33692">
    <property type="entry name" value="RIBOSOME MATURATION FACTOR RIMM"/>
    <property type="match status" value="1"/>
</dbReference>
<dbReference type="Pfam" id="PF24986">
    <property type="entry name" value="PRC_RimM"/>
    <property type="match status" value="1"/>
</dbReference>
<keyword evidence="4 5" id="KW-0143">Chaperone</keyword>
<comment type="similarity">
    <text evidence="5">Belongs to the RimM family.</text>
</comment>
<dbReference type="PANTHER" id="PTHR33692:SF1">
    <property type="entry name" value="RIBOSOME MATURATION FACTOR RIMM"/>
    <property type="match status" value="1"/>
</dbReference>
<proteinExistence type="inferred from homology"/>
<evidence type="ECO:0000256" key="1">
    <source>
        <dbReference type="ARBA" id="ARBA00022490"/>
    </source>
</evidence>
<dbReference type="GO" id="GO:0005737">
    <property type="term" value="C:cytoplasm"/>
    <property type="evidence" value="ECO:0007669"/>
    <property type="project" value="UniProtKB-SubCell"/>
</dbReference>
<organism evidence="8 9">
    <name type="scientific">Chelatococcus caeni</name>
    <dbReference type="NCBI Taxonomy" id="1348468"/>
    <lineage>
        <taxon>Bacteria</taxon>
        <taxon>Pseudomonadati</taxon>
        <taxon>Pseudomonadota</taxon>
        <taxon>Alphaproteobacteria</taxon>
        <taxon>Hyphomicrobiales</taxon>
        <taxon>Chelatococcaceae</taxon>
        <taxon>Chelatococcus</taxon>
    </lineage>
</organism>
<keyword evidence="3 5" id="KW-0698">rRNA processing</keyword>
<dbReference type="Pfam" id="PF01782">
    <property type="entry name" value="RimM"/>
    <property type="match status" value="1"/>
</dbReference>
<evidence type="ECO:0000256" key="4">
    <source>
        <dbReference type="ARBA" id="ARBA00023186"/>
    </source>
</evidence>
<sequence length="202" mass="21189">MSRRSSRATGPSSAAPASSGAARRLVLVGEFGRAQGLRGEVRLKSYTAEPAAIARFTTLQSEDGSRRFGIEAARPVAGAADMLVVRVAGITDRTAAEALTRLRLYVPRESLDAETLEEDEYLQADLIGLAVHNPAGTVLGRIVALHDFGAGDVMEVAPAEGGPTVMWPFTKAFVPEVDIAGGRVVVAAESLAARDEDDEGEG</sequence>
<comment type="domain">
    <text evidence="5">The PRC barrel domain binds ribosomal protein uS19.</text>
</comment>
<feature type="domain" description="Ribosome maturation factor RimM PRC barrel" evidence="7">
    <location>
        <begin position="125"/>
        <end position="186"/>
    </location>
</feature>
<dbReference type="GO" id="GO:0042274">
    <property type="term" value="P:ribosomal small subunit biogenesis"/>
    <property type="evidence" value="ECO:0007669"/>
    <property type="project" value="UniProtKB-UniRule"/>
</dbReference>
<dbReference type="NCBIfam" id="TIGR02273">
    <property type="entry name" value="16S_RimM"/>
    <property type="match status" value="1"/>
</dbReference>
<keyword evidence="9" id="KW-1185">Reference proteome</keyword>
<dbReference type="InterPro" id="IPR036976">
    <property type="entry name" value="RimM_N_sf"/>
</dbReference>
<evidence type="ECO:0000259" key="6">
    <source>
        <dbReference type="Pfam" id="PF01782"/>
    </source>
</evidence>
<dbReference type="InterPro" id="IPR002676">
    <property type="entry name" value="RimM_N"/>
</dbReference>
<dbReference type="AlphaFoldDB" id="A0A840CB29"/>
<dbReference type="RefSeq" id="WP_343059960.1">
    <property type="nucleotide sequence ID" value="NZ_JACIEN010000011.1"/>
</dbReference>
<keyword evidence="1 5" id="KW-0963">Cytoplasm</keyword>
<dbReference type="Gene3D" id="2.30.30.240">
    <property type="entry name" value="PRC-barrel domain"/>
    <property type="match status" value="1"/>
</dbReference>
<dbReference type="EMBL" id="JACIEN010000011">
    <property type="protein sequence ID" value="MBB4020056.1"/>
    <property type="molecule type" value="Genomic_DNA"/>
</dbReference>
<dbReference type="InterPro" id="IPR011033">
    <property type="entry name" value="PRC_barrel-like_sf"/>
</dbReference>
<dbReference type="InterPro" id="IPR009000">
    <property type="entry name" value="Transl_B-barrel_sf"/>
</dbReference>
<name>A0A840CB29_9HYPH</name>
<comment type="subcellular location">
    <subcellularLocation>
        <location evidence="5">Cytoplasm</location>
    </subcellularLocation>
</comment>
<dbReference type="InterPro" id="IPR056792">
    <property type="entry name" value="PRC_RimM"/>
</dbReference>
<dbReference type="Gene3D" id="2.40.30.60">
    <property type="entry name" value="RimM"/>
    <property type="match status" value="1"/>
</dbReference>
<comment type="subunit">
    <text evidence="5">Binds ribosomal protein uS19.</text>
</comment>
<keyword evidence="2 5" id="KW-0690">Ribosome biogenesis</keyword>
<evidence type="ECO:0000259" key="7">
    <source>
        <dbReference type="Pfam" id="PF24986"/>
    </source>
</evidence>
<dbReference type="SUPFAM" id="SSF50346">
    <property type="entry name" value="PRC-barrel domain"/>
    <property type="match status" value="1"/>
</dbReference>
<feature type="domain" description="RimM N-terminal" evidence="6">
    <location>
        <begin position="28"/>
        <end position="109"/>
    </location>
</feature>
<dbReference type="HAMAP" id="MF_00014">
    <property type="entry name" value="Ribosome_mat_RimM"/>
    <property type="match status" value="1"/>
</dbReference>
<dbReference type="SUPFAM" id="SSF50447">
    <property type="entry name" value="Translation proteins"/>
    <property type="match status" value="1"/>
</dbReference>
<reference evidence="8 9" key="1">
    <citation type="submission" date="2020-08" db="EMBL/GenBank/DDBJ databases">
        <title>Genomic Encyclopedia of Type Strains, Phase IV (KMG-IV): sequencing the most valuable type-strain genomes for metagenomic binning, comparative biology and taxonomic classification.</title>
        <authorList>
            <person name="Goeker M."/>
        </authorList>
    </citation>
    <scope>NUCLEOTIDE SEQUENCE [LARGE SCALE GENOMIC DNA]</scope>
    <source>
        <strain evidence="8 9">DSM 103737</strain>
    </source>
</reference>
<comment type="function">
    <text evidence="5">An accessory protein needed during the final step in the assembly of 30S ribosomal subunit, possibly for assembly of the head region. Essential for efficient processing of 16S rRNA. May be needed both before and after RbfA during the maturation of 16S rRNA. It has affinity for free ribosomal 30S subunits but not for 70S ribosomes.</text>
</comment>
<evidence type="ECO:0000313" key="9">
    <source>
        <dbReference type="Proteomes" id="UP000577362"/>
    </source>
</evidence>
<accession>A0A840CB29</accession>
<gene>
    <name evidence="5" type="primary">rimM</name>
    <name evidence="8" type="ORF">GGR16_005118</name>
</gene>
<evidence type="ECO:0000256" key="5">
    <source>
        <dbReference type="HAMAP-Rule" id="MF_00014"/>
    </source>
</evidence>
<evidence type="ECO:0000256" key="2">
    <source>
        <dbReference type="ARBA" id="ARBA00022517"/>
    </source>
</evidence>
<comment type="caution">
    <text evidence="8">The sequence shown here is derived from an EMBL/GenBank/DDBJ whole genome shotgun (WGS) entry which is preliminary data.</text>
</comment>
<dbReference type="Proteomes" id="UP000577362">
    <property type="component" value="Unassembled WGS sequence"/>
</dbReference>
<dbReference type="InterPro" id="IPR011961">
    <property type="entry name" value="RimM"/>
</dbReference>
<dbReference type="GO" id="GO:0005840">
    <property type="term" value="C:ribosome"/>
    <property type="evidence" value="ECO:0007669"/>
    <property type="project" value="InterPro"/>
</dbReference>
<protein>
    <recommendedName>
        <fullName evidence="5">Ribosome maturation factor RimM</fullName>
    </recommendedName>
</protein>
<dbReference type="GO" id="GO:0043022">
    <property type="term" value="F:ribosome binding"/>
    <property type="evidence" value="ECO:0007669"/>
    <property type="project" value="InterPro"/>
</dbReference>
<evidence type="ECO:0000256" key="3">
    <source>
        <dbReference type="ARBA" id="ARBA00022552"/>
    </source>
</evidence>